<accession>A0AAW0LJL9</accession>
<evidence type="ECO:0000313" key="2">
    <source>
        <dbReference type="Proteomes" id="UP000237347"/>
    </source>
</evidence>
<proteinExistence type="predicted"/>
<evidence type="ECO:0000313" key="1">
    <source>
        <dbReference type="EMBL" id="KAK7850611.1"/>
    </source>
</evidence>
<name>A0AAW0LJL9_QUESU</name>
<reference evidence="1 2" key="1">
    <citation type="journal article" date="2018" name="Sci. Data">
        <title>The draft genome sequence of cork oak.</title>
        <authorList>
            <person name="Ramos A.M."/>
            <person name="Usie A."/>
            <person name="Barbosa P."/>
            <person name="Barros P.M."/>
            <person name="Capote T."/>
            <person name="Chaves I."/>
            <person name="Simoes F."/>
            <person name="Abreu I."/>
            <person name="Carrasquinho I."/>
            <person name="Faro C."/>
            <person name="Guimaraes J.B."/>
            <person name="Mendonca D."/>
            <person name="Nobrega F."/>
            <person name="Rodrigues L."/>
            <person name="Saibo N.J.M."/>
            <person name="Varela M.C."/>
            <person name="Egas C."/>
            <person name="Matos J."/>
            <person name="Miguel C.M."/>
            <person name="Oliveira M.M."/>
            <person name="Ricardo C.P."/>
            <person name="Goncalves S."/>
        </authorList>
    </citation>
    <scope>NUCLEOTIDE SEQUENCE [LARGE SCALE GENOMIC DNA]</scope>
    <source>
        <strain evidence="2">cv. HL8</strain>
        <tissue evidence="1">Leaves</tissue>
    </source>
</reference>
<dbReference type="AlphaFoldDB" id="A0AAW0LJL9"/>
<gene>
    <name evidence="1" type="ORF">CFP56_000536</name>
</gene>
<dbReference type="EMBL" id="PKMF04000098">
    <property type="protein sequence ID" value="KAK7850611.1"/>
    <property type="molecule type" value="Genomic_DNA"/>
</dbReference>
<dbReference type="Proteomes" id="UP000237347">
    <property type="component" value="Unassembled WGS sequence"/>
</dbReference>
<protein>
    <submittedName>
        <fullName evidence="1">Large ribosomal rna subunit accumulation protein yced like protein 1</fullName>
    </submittedName>
</protein>
<comment type="caution">
    <text evidence="1">The sequence shown here is derived from an EMBL/GenBank/DDBJ whole genome shotgun (WGS) entry which is preliminary data.</text>
</comment>
<dbReference type="PANTHER" id="PTHR34374:SF1">
    <property type="entry name" value="LARGE RIBOSOMAL RNA SUBUNIT ACCUMULATION PROTEIN YCED HOMOLOG 1, CHLOROPLASTIC"/>
    <property type="match status" value="1"/>
</dbReference>
<sequence length="321" mass="35755">MSLRLPSMSVLPSCCYRLKIYGLKSKGDSSLNPCFPLVHYKVLWSFTENKHSFVRGKPHGTLMSSTRDCINTNNQSTEEKSASFDWGDQGLEGIEDMGSPWEGAVIYKRNPLISHVEYCTTLERLGLGEHSTKISKSRASVMGLRVTKAVKDYPDGTPVLISIDISRKKQKLRLDGIIKTVLTLGCNRCGEPAAECVFSNFSLLLTEEPIKEPEIITMGVIFGDGKAKTFSGSEEGEEDDEASIDLDDWLYFPPEEKEIDISKNIRDMLHVEITINAICDTRCKGLCLICGTNLNASSCNCNKQKVKSGPLENLKKQMQRK</sequence>
<dbReference type="Pfam" id="PF02620">
    <property type="entry name" value="YceD"/>
    <property type="match status" value="1"/>
</dbReference>
<keyword evidence="2" id="KW-1185">Reference proteome</keyword>
<dbReference type="InterPro" id="IPR003772">
    <property type="entry name" value="YceD"/>
</dbReference>
<organism evidence="1 2">
    <name type="scientific">Quercus suber</name>
    <name type="common">Cork oak</name>
    <dbReference type="NCBI Taxonomy" id="58331"/>
    <lineage>
        <taxon>Eukaryota</taxon>
        <taxon>Viridiplantae</taxon>
        <taxon>Streptophyta</taxon>
        <taxon>Embryophyta</taxon>
        <taxon>Tracheophyta</taxon>
        <taxon>Spermatophyta</taxon>
        <taxon>Magnoliopsida</taxon>
        <taxon>eudicotyledons</taxon>
        <taxon>Gunneridae</taxon>
        <taxon>Pentapetalae</taxon>
        <taxon>rosids</taxon>
        <taxon>fabids</taxon>
        <taxon>Fagales</taxon>
        <taxon>Fagaceae</taxon>
        <taxon>Quercus</taxon>
    </lineage>
</organism>
<dbReference type="PANTHER" id="PTHR34374">
    <property type="entry name" value="LARGE RIBOSOMAL RNA SUBUNIT ACCUMULATION PROTEIN YCED HOMOLOG 1, CHLOROPLASTIC"/>
    <property type="match status" value="1"/>
</dbReference>